<accession>A0ABD5W9E0</accession>
<dbReference type="EMBL" id="JBHTAH010000005">
    <property type="protein sequence ID" value="MFC7069656.1"/>
    <property type="molecule type" value="Genomic_DNA"/>
</dbReference>
<dbReference type="AlphaFoldDB" id="A0ABD5W9E0"/>
<evidence type="ECO:0000313" key="2">
    <source>
        <dbReference type="Proteomes" id="UP001596461"/>
    </source>
</evidence>
<comment type="caution">
    <text evidence="1">The sequence shown here is derived from an EMBL/GenBank/DDBJ whole genome shotgun (WGS) entry which is preliminary data.</text>
</comment>
<proteinExistence type="predicted"/>
<reference evidence="1 2" key="1">
    <citation type="journal article" date="2019" name="Int. J. Syst. Evol. Microbiol.">
        <title>The Global Catalogue of Microorganisms (GCM) 10K type strain sequencing project: providing services to taxonomists for standard genome sequencing and annotation.</title>
        <authorList>
            <consortium name="The Broad Institute Genomics Platform"/>
            <consortium name="The Broad Institute Genome Sequencing Center for Infectious Disease"/>
            <person name="Wu L."/>
            <person name="Ma J."/>
        </authorList>
    </citation>
    <scope>NUCLEOTIDE SEQUENCE [LARGE SCALE GENOMIC DNA]</scope>
    <source>
        <strain evidence="1 2">DT31</strain>
    </source>
</reference>
<dbReference type="NCBIfam" id="NF041911">
    <property type="entry name" value="HVO_0649"/>
    <property type="match status" value="1"/>
</dbReference>
<name>A0ABD5W9E0_9EURY</name>
<gene>
    <name evidence="1" type="ORF">ACFQL9_08385</name>
</gene>
<dbReference type="GeneID" id="81125409"/>
<protein>
    <submittedName>
        <fullName evidence="1">HVO_0649 family zinc finger protein</fullName>
    </submittedName>
</protein>
<keyword evidence="2" id="KW-1185">Reference proteome</keyword>
<organism evidence="1 2">
    <name type="scientific">Halobaculum lipolyticum</name>
    <dbReference type="NCBI Taxonomy" id="3032001"/>
    <lineage>
        <taxon>Archaea</taxon>
        <taxon>Methanobacteriati</taxon>
        <taxon>Methanobacteriota</taxon>
        <taxon>Stenosarchaea group</taxon>
        <taxon>Halobacteria</taxon>
        <taxon>Halobacteriales</taxon>
        <taxon>Haloferacaceae</taxon>
        <taxon>Halobaculum</taxon>
    </lineage>
</organism>
<dbReference type="RefSeq" id="WP_284030572.1">
    <property type="nucleotide sequence ID" value="NZ_CP126154.1"/>
</dbReference>
<evidence type="ECO:0000313" key="1">
    <source>
        <dbReference type="EMBL" id="MFC7069656.1"/>
    </source>
</evidence>
<sequence length="67" mass="7953">MSEEKSRSPLERLKQYYDHEELTCSECGYEDADGEWHSETDGSRVHYYHECPRCDAVDEHTIRLSNE</sequence>
<dbReference type="Proteomes" id="UP001596461">
    <property type="component" value="Unassembled WGS sequence"/>
</dbReference>
<dbReference type="InterPro" id="IPR049696">
    <property type="entry name" value="HVO_0649-like"/>
</dbReference>